<dbReference type="EMBL" id="JACIDN010000007">
    <property type="protein sequence ID" value="MBB3904171.1"/>
    <property type="molecule type" value="Genomic_DNA"/>
</dbReference>
<keyword evidence="4" id="KW-1185">Reference proteome</keyword>
<dbReference type="Proteomes" id="UP001156881">
    <property type="component" value="Unassembled WGS sequence"/>
</dbReference>
<protein>
    <submittedName>
        <fullName evidence="2">Uncharacterized protein</fullName>
    </submittedName>
</protein>
<dbReference type="Proteomes" id="UP000517759">
    <property type="component" value="Unassembled WGS sequence"/>
</dbReference>
<accession>A0A7W6AP73</accession>
<name>A0A7W6AP73_9HYPH</name>
<reference evidence="4" key="2">
    <citation type="journal article" date="2019" name="Int. J. Syst. Evol. Microbiol.">
        <title>The Global Catalogue of Microorganisms (GCM) 10K type strain sequencing project: providing services to taxonomists for standard genome sequencing and annotation.</title>
        <authorList>
            <consortium name="The Broad Institute Genomics Platform"/>
            <consortium name="The Broad Institute Genome Sequencing Center for Infectious Disease"/>
            <person name="Wu L."/>
            <person name="Ma J."/>
        </authorList>
    </citation>
    <scope>NUCLEOTIDE SEQUENCE [LARGE SCALE GENOMIC DNA]</scope>
    <source>
        <strain evidence="4">NBRC 107710</strain>
    </source>
</reference>
<proteinExistence type="predicted"/>
<evidence type="ECO:0000313" key="4">
    <source>
        <dbReference type="Proteomes" id="UP001156881"/>
    </source>
</evidence>
<dbReference type="AlphaFoldDB" id="A0A7W6AP73"/>
<comment type="caution">
    <text evidence="2">The sequence shown here is derived from an EMBL/GenBank/DDBJ whole genome shotgun (WGS) entry which is preliminary data.</text>
</comment>
<dbReference type="RefSeq" id="WP_183507797.1">
    <property type="nucleotide sequence ID" value="NZ_BSPG01000018.1"/>
</dbReference>
<evidence type="ECO:0000313" key="3">
    <source>
        <dbReference type="Proteomes" id="UP000517759"/>
    </source>
</evidence>
<organism evidence="2 3">
    <name type="scientific">Methylobacterium brachythecii</name>
    <dbReference type="NCBI Taxonomy" id="1176177"/>
    <lineage>
        <taxon>Bacteria</taxon>
        <taxon>Pseudomonadati</taxon>
        <taxon>Pseudomonadota</taxon>
        <taxon>Alphaproteobacteria</taxon>
        <taxon>Hyphomicrobiales</taxon>
        <taxon>Methylobacteriaceae</taxon>
        <taxon>Methylobacterium</taxon>
    </lineage>
</organism>
<evidence type="ECO:0000313" key="1">
    <source>
        <dbReference type="EMBL" id="GLS45167.1"/>
    </source>
</evidence>
<reference evidence="2 3" key="3">
    <citation type="submission" date="2020-08" db="EMBL/GenBank/DDBJ databases">
        <title>Genomic Encyclopedia of Type Strains, Phase IV (KMG-IV): sequencing the most valuable type-strain genomes for metagenomic binning, comparative biology and taxonomic classification.</title>
        <authorList>
            <person name="Goeker M."/>
        </authorList>
    </citation>
    <scope>NUCLEOTIDE SEQUENCE [LARGE SCALE GENOMIC DNA]</scope>
    <source>
        <strain evidence="2 3">DSM 24105</strain>
    </source>
</reference>
<sequence>MLVDWNGPDLLRVQRSTSSRIADPLDPDVIVSGAFDDGQALFFQQAVSAPGVSQVAYTIGFGRTLAAPPVVIGGLKLSQALVQRDTANSKNVQYFDPGEIVAPCIFKYNKGGGAGTIINWNFSFYVYADRIELTVGGFVGTAEFLVLDV</sequence>
<reference evidence="1" key="1">
    <citation type="journal article" date="2014" name="Int. J. Syst. Evol. Microbiol.">
        <title>Complete genome of a new Firmicutes species belonging to the dominant human colonic microbiota ('Ruminococcus bicirculans') reveals two chromosomes and a selective capacity to utilize plant glucans.</title>
        <authorList>
            <consortium name="NISC Comparative Sequencing Program"/>
            <person name="Wegmann U."/>
            <person name="Louis P."/>
            <person name="Goesmann A."/>
            <person name="Henrissat B."/>
            <person name="Duncan S.H."/>
            <person name="Flint H.J."/>
        </authorList>
    </citation>
    <scope>NUCLEOTIDE SEQUENCE</scope>
    <source>
        <strain evidence="1">NBRC 107710</strain>
    </source>
</reference>
<gene>
    <name evidence="1" type="ORF">GCM10007884_31560</name>
    <name evidence="2" type="ORF">GGR33_003690</name>
</gene>
<evidence type="ECO:0000313" key="2">
    <source>
        <dbReference type="EMBL" id="MBB3904171.1"/>
    </source>
</evidence>
<dbReference type="EMBL" id="BSPG01000018">
    <property type="protein sequence ID" value="GLS45167.1"/>
    <property type="molecule type" value="Genomic_DNA"/>
</dbReference>
<reference evidence="1" key="4">
    <citation type="submission" date="2023-01" db="EMBL/GenBank/DDBJ databases">
        <title>Draft genome sequence of Methylobacterium brachythecii strain NBRC 107710.</title>
        <authorList>
            <person name="Sun Q."/>
            <person name="Mori K."/>
        </authorList>
    </citation>
    <scope>NUCLEOTIDE SEQUENCE</scope>
    <source>
        <strain evidence="1">NBRC 107710</strain>
    </source>
</reference>